<dbReference type="Gene3D" id="3.30.70.20">
    <property type="match status" value="1"/>
</dbReference>
<dbReference type="Proteomes" id="UP000322619">
    <property type="component" value="Unassembled WGS sequence"/>
</dbReference>
<dbReference type="GO" id="GO:0016625">
    <property type="term" value="F:oxidoreductase activity, acting on the aldehyde or oxo group of donors, iron-sulfur protein as acceptor"/>
    <property type="evidence" value="ECO:0007669"/>
    <property type="project" value="InterPro"/>
</dbReference>
<keyword evidence="2" id="KW-0004">4Fe-4S</keyword>
<dbReference type="InterPro" id="IPR011898">
    <property type="entry name" value="PorD_KorD"/>
</dbReference>
<accession>A0A5D0WVS6</accession>
<dbReference type="PANTHER" id="PTHR43724:SF1">
    <property type="entry name" value="PYRUVATE SYNTHASE SUBUNIT PORD"/>
    <property type="match status" value="1"/>
</dbReference>
<dbReference type="PROSITE" id="PS51379">
    <property type="entry name" value="4FE4S_FER_2"/>
    <property type="match status" value="2"/>
</dbReference>
<proteinExistence type="predicted"/>
<evidence type="ECO:0000256" key="3">
    <source>
        <dbReference type="ARBA" id="ARBA00022723"/>
    </source>
</evidence>
<evidence type="ECO:0000256" key="1">
    <source>
        <dbReference type="ARBA" id="ARBA00001966"/>
    </source>
</evidence>
<protein>
    <submittedName>
        <fullName evidence="8">4Fe-4S dicluster domain-containing protein</fullName>
    </submittedName>
</protein>
<dbReference type="GO" id="GO:0046872">
    <property type="term" value="F:metal ion binding"/>
    <property type="evidence" value="ECO:0007669"/>
    <property type="project" value="UniProtKB-KW"/>
</dbReference>
<gene>
    <name evidence="8" type="ORF">FXB42_01005</name>
</gene>
<dbReference type="AlphaFoldDB" id="A0A5D0WVS6"/>
<dbReference type="NCBIfam" id="TIGR02179">
    <property type="entry name" value="PorD_KorD"/>
    <property type="match status" value="1"/>
</dbReference>
<comment type="caution">
    <text evidence="8">The sequence shown here is derived from an EMBL/GenBank/DDBJ whole genome shotgun (WGS) entry which is preliminary data.</text>
</comment>
<reference evidence="8 9" key="1">
    <citation type="submission" date="2019-08" db="EMBL/GenBank/DDBJ databases">
        <title>Isolation and enrichment of carboxydotrophic bacteria from anaerobic sludge for the production of bio-based chemicals from syngas.</title>
        <authorList>
            <person name="Antares A.L."/>
            <person name="Moreira J."/>
            <person name="Diender M."/>
            <person name="Parshina S.N."/>
            <person name="Stams A.J.M."/>
            <person name="Alves M."/>
            <person name="Alves J.I."/>
            <person name="Sousa D.Z."/>
        </authorList>
    </citation>
    <scope>NUCLEOTIDE SEQUENCE [LARGE SCALE GENOMIC DNA]</scope>
    <source>
        <strain evidence="8 9">JM</strain>
    </source>
</reference>
<dbReference type="InterPro" id="IPR017896">
    <property type="entry name" value="4Fe4S_Fe-S-bd"/>
</dbReference>
<name>A0A5D0WVS6_9FIRM</name>
<evidence type="ECO:0000313" key="8">
    <source>
        <dbReference type="EMBL" id="TYC88223.1"/>
    </source>
</evidence>
<evidence type="ECO:0000313" key="9">
    <source>
        <dbReference type="Proteomes" id="UP000322619"/>
    </source>
</evidence>
<evidence type="ECO:0000259" key="7">
    <source>
        <dbReference type="PROSITE" id="PS51379"/>
    </source>
</evidence>
<evidence type="ECO:0000256" key="2">
    <source>
        <dbReference type="ARBA" id="ARBA00022485"/>
    </source>
</evidence>
<organism evidence="8 9">
    <name type="scientific">Acetobacterium wieringae</name>
    <dbReference type="NCBI Taxonomy" id="52694"/>
    <lineage>
        <taxon>Bacteria</taxon>
        <taxon>Bacillati</taxon>
        <taxon>Bacillota</taxon>
        <taxon>Clostridia</taxon>
        <taxon>Eubacteriales</taxon>
        <taxon>Eubacteriaceae</taxon>
        <taxon>Acetobacterium</taxon>
    </lineage>
</organism>
<dbReference type="GO" id="GO:0051539">
    <property type="term" value="F:4 iron, 4 sulfur cluster binding"/>
    <property type="evidence" value="ECO:0007669"/>
    <property type="project" value="UniProtKB-KW"/>
</dbReference>
<keyword evidence="3" id="KW-0479">Metal-binding</keyword>
<keyword evidence="5" id="KW-0408">Iron</keyword>
<evidence type="ECO:0000256" key="6">
    <source>
        <dbReference type="ARBA" id="ARBA00023014"/>
    </source>
</evidence>
<dbReference type="EMBL" id="VSLA01000002">
    <property type="protein sequence ID" value="TYC88223.1"/>
    <property type="molecule type" value="Genomic_DNA"/>
</dbReference>
<evidence type="ECO:0000256" key="5">
    <source>
        <dbReference type="ARBA" id="ARBA00023004"/>
    </source>
</evidence>
<comment type="cofactor">
    <cofactor evidence="1">
        <name>[4Fe-4S] cluster</name>
        <dbReference type="ChEBI" id="CHEBI:49883"/>
    </cofactor>
</comment>
<dbReference type="RefSeq" id="WP_148636362.1">
    <property type="nucleotide sequence ID" value="NZ_VSLA01000002.1"/>
</dbReference>
<dbReference type="Pfam" id="PF14697">
    <property type="entry name" value="Fer4_21"/>
    <property type="match status" value="1"/>
</dbReference>
<dbReference type="SUPFAM" id="SSF54862">
    <property type="entry name" value="4Fe-4S ferredoxins"/>
    <property type="match status" value="1"/>
</dbReference>
<feature type="domain" description="4Fe-4S ferredoxin-type" evidence="7">
    <location>
        <begin position="39"/>
        <end position="63"/>
    </location>
</feature>
<keyword evidence="4" id="KW-0677">Repeat</keyword>
<dbReference type="InterPro" id="IPR017900">
    <property type="entry name" value="4Fe4S_Fe_S_CS"/>
</dbReference>
<keyword evidence="6" id="KW-0411">Iron-sulfur</keyword>
<dbReference type="PANTHER" id="PTHR43724">
    <property type="entry name" value="PYRUVATE SYNTHASE SUBUNIT PORD"/>
    <property type="match status" value="1"/>
</dbReference>
<dbReference type="PROSITE" id="PS00198">
    <property type="entry name" value="4FE4S_FER_1"/>
    <property type="match status" value="1"/>
</dbReference>
<evidence type="ECO:0000256" key="4">
    <source>
        <dbReference type="ARBA" id="ARBA00022737"/>
    </source>
</evidence>
<sequence length="100" mass="11340">MSKPYLRHYQKPQKLSAYPLGTASEAGYLVTKNCGWRNERPIIVTTECINCLQCYLYCPDGVIFKTTDGLDIDYDFCKGCGICEKVCPKQAIKMEVETND</sequence>
<feature type="domain" description="4Fe-4S ferredoxin-type" evidence="7">
    <location>
        <begin position="68"/>
        <end position="97"/>
    </location>
</feature>